<comment type="caution">
    <text evidence="11">The sequence shown here is derived from an EMBL/GenBank/DDBJ whole genome shotgun (WGS) entry which is preliminary data.</text>
</comment>
<evidence type="ECO:0000313" key="12">
    <source>
        <dbReference type="Proteomes" id="UP000033531"/>
    </source>
</evidence>
<organism evidence="11 12">
    <name type="scientific">Lactobacillus melliventris</name>
    <dbReference type="NCBI Taxonomy" id="1218507"/>
    <lineage>
        <taxon>Bacteria</taxon>
        <taxon>Bacillati</taxon>
        <taxon>Bacillota</taxon>
        <taxon>Bacilli</taxon>
        <taxon>Lactobacillales</taxon>
        <taxon>Lactobacillaceae</taxon>
        <taxon>Lactobacillus</taxon>
    </lineage>
</organism>
<evidence type="ECO:0000256" key="4">
    <source>
        <dbReference type="ARBA" id="ARBA00022475"/>
    </source>
</evidence>
<evidence type="ECO:0000256" key="1">
    <source>
        <dbReference type="ARBA" id="ARBA00004162"/>
    </source>
</evidence>
<evidence type="ECO:0000256" key="9">
    <source>
        <dbReference type="ARBA" id="ARBA00023136"/>
    </source>
</evidence>
<dbReference type="PANTHER" id="PTHR33909">
    <property type="entry name" value="SEC TRANSLOCON ACCESSORY COMPLEX SUBUNIT YAJC"/>
    <property type="match status" value="1"/>
</dbReference>
<dbReference type="AlphaFoldDB" id="A0A0F4LEY5"/>
<reference evidence="11 12" key="1">
    <citation type="submission" date="2015-01" db="EMBL/GenBank/DDBJ databases">
        <title>Comparative genomics of the lactic acid bacteria isolated from the honey bee gut.</title>
        <authorList>
            <person name="Ellegaard K.M."/>
            <person name="Tamarit D."/>
            <person name="Javelind E."/>
            <person name="Olofsson T."/>
            <person name="Andersson S.G."/>
            <person name="Vasquez A."/>
        </authorList>
    </citation>
    <scope>NUCLEOTIDE SEQUENCE [LARGE SCALE GENOMIC DNA]</scope>
    <source>
        <strain evidence="11 12">Hma8</strain>
    </source>
</reference>
<protein>
    <recommendedName>
        <fullName evidence="13">Preprotein translocase subunit YajC</fullName>
    </recommendedName>
</protein>
<dbReference type="STRING" id="1218507.JF74_04390"/>
<evidence type="ECO:0000256" key="5">
    <source>
        <dbReference type="ARBA" id="ARBA00022692"/>
    </source>
</evidence>
<dbReference type="InterPro" id="IPR003849">
    <property type="entry name" value="Preprotein_translocase_YajC"/>
</dbReference>
<keyword evidence="9 10" id="KW-0472">Membrane</keyword>
<keyword evidence="3" id="KW-0813">Transport</keyword>
<comment type="similarity">
    <text evidence="2">Belongs to the YajC family.</text>
</comment>
<feature type="transmembrane region" description="Helical" evidence="10">
    <location>
        <begin position="6"/>
        <end position="26"/>
    </location>
</feature>
<proteinExistence type="inferred from homology"/>
<keyword evidence="6" id="KW-0653">Protein transport</keyword>
<sequence length="95" mass="10755">MNWINILITIMVIILVVLYFVIIPIARKKSNERKKAEMDNFFASLHEGEKVMLLSGVVGTIKNITKNYVDLKVTDNAVVKVNKHGIASKIKNETK</sequence>
<evidence type="ECO:0000256" key="10">
    <source>
        <dbReference type="SAM" id="Phobius"/>
    </source>
</evidence>
<accession>A0A0F4LEY5</accession>
<keyword evidence="4" id="KW-1003">Cell membrane</keyword>
<name>A0A0F4LEY5_9LACO</name>
<evidence type="ECO:0000256" key="7">
    <source>
        <dbReference type="ARBA" id="ARBA00022989"/>
    </source>
</evidence>
<dbReference type="GO" id="GO:0005886">
    <property type="term" value="C:plasma membrane"/>
    <property type="evidence" value="ECO:0007669"/>
    <property type="project" value="UniProtKB-SubCell"/>
</dbReference>
<gene>
    <name evidence="11" type="ORF">JF74_04390</name>
</gene>
<dbReference type="PATRIC" id="fig|1218507.3.peg.607"/>
<evidence type="ECO:0000256" key="2">
    <source>
        <dbReference type="ARBA" id="ARBA00006742"/>
    </source>
</evidence>
<comment type="subcellular location">
    <subcellularLocation>
        <location evidence="1">Cell membrane</location>
        <topology evidence="1">Single-pass membrane protein</topology>
    </subcellularLocation>
</comment>
<dbReference type="HOGENOM" id="CLU_116157_5_1_9"/>
<dbReference type="NCBIfam" id="TIGR00739">
    <property type="entry name" value="yajC"/>
    <property type="match status" value="1"/>
</dbReference>
<evidence type="ECO:0000256" key="8">
    <source>
        <dbReference type="ARBA" id="ARBA00023010"/>
    </source>
</evidence>
<dbReference type="OrthoDB" id="1692848at2"/>
<keyword evidence="8" id="KW-0811">Translocation</keyword>
<dbReference type="Pfam" id="PF02699">
    <property type="entry name" value="YajC"/>
    <property type="match status" value="1"/>
</dbReference>
<dbReference type="Proteomes" id="UP000033531">
    <property type="component" value="Unassembled WGS sequence"/>
</dbReference>
<keyword evidence="5 10" id="KW-0812">Transmembrane</keyword>
<dbReference type="SMART" id="SM01323">
    <property type="entry name" value="YajC"/>
    <property type="match status" value="1"/>
</dbReference>
<dbReference type="GO" id="GO:0015031">
    <property type="term" value="P:protein transport"/>
    <property type="evidence" value="ECO:0007669"/>
    <property type="project" value="UniProtKB-KW"/>
</dbReference>
<evidence type="ECO:0008006" key="13">
    <source>
        <dbReference type="Google" id="ProtNLM"/>
    </source>
</evidence>
<evidence type="ECO:0000313" key="11">
    <source>
        <dbReference type="EMBL" id="KJY57412.1"/>
    </source>
</evidence>
<evidence type="ECO:0000256" key="6">
    <source>
        <dbReference type="ARBA" id="ARBA00022927"/>
    </source>
</evidence>
<evidence type="ECO:0000256" key="3">
    <source>
        <dbReference type="ARBA" id="ARBA00022448"/>
    </source>
</evidence>
<keyword evidence="7 10" id="KW-1133">Transmembrane helix</keyword>
<dbReference type="EMBL" id="JXLI01000008">
    <property type="protein sequence ID" value="KJY57412.1"/>
    <property type="molecule type" value="Genomic_DNA"/>
</dbReference>
<dbReference type="RefSeq" id="WP_046324404.1">
    <property type="nucleotide sequence ID" value="NZ_JBHTMT010000008.1"/>
</dbReference>
<dbReference type="PANTHER" id="PTHR33909:SF1">
    <property type="entry name" value="SEC TRANSLOCON ACCESSORY COMPLEX SUBUNIT YAJC"/>
    <property type="match status" value="1"/>
</dbReference>